<dbReference type="GO" id="GO:0004553">
    <property type="term" value="F:hydrolase activity, hydrolyzing O-glycosyl compounds"/>
    <property type="evidence" value="ECO:0007669"/>
    <property type="project" value="UniProtKB-ARBA"/>
</dbReference>
<dbReference type="HOGENOM" id="CLU_542714_0_0_10"/>
<dbReference type="eggNOG" id="COG4409">
    <property type="taxonomic scope" value="Bacteria"/>
</dbReference>
<dbReference type="PROSITE" id="PS50093">
    <property type="entry name" value="PKD"/>
    <property type="match status" value="3"/>
</dbReference>
<evidence type="ECO:0000259" key="3">
    <source>
        <dbReference type="PROSITE" id="PS50093"/>
    </source>
</evidence>
<dbReference type="InterPro" id="IPR013783">
    <property type="entry name" value="Ig-like_fold"/>
</dbReference>
<gene>
    <name evidence="4" type="ORF">NIASO_17340</name>
</gene>
<dbReference type="Pfam" id="PF13385">
    <property type="entry name" value="Laminin_G_3"/>
    <property type="match status" value="1"/>
</dbReference>
<dbReference type="Proteomes" id="UP000003586">
    <property type="component" value="Chromosome"/>
</dbReference>
<dbReference type="Gene3D" id="2.60.40.10">
    <property type="entry name" value="Immunoglobulins"/>
    <property type="match status" value="3"/>
</dbReference>
<accession>W0F4K1</accession>
<dbReference type="STRING" id="929713.NIASO_17340"/>
<dbReference type="SMART" id="SM00560">
    <property type="entry name" value="LamGL"/>
    <property type="match status" value="1"/>
</dbReference>
<dbReference type="InterPro" id="IPR022409">
    <property type="entry name" value="PKD/Chitinase_dom"/>
</dbReference>
<dbReference type="PANTHER" id="PTHR42535:SF2">
    <property type="entry name" value="CHROMOSOME UNDETERMINED SCAFFOLD_146, WHOLE GENOME SHOTGUN SEQUENCE"/>
    <property type="match status" value="1"/>
</dbReference>
<dbReference type="AlphaFoldDB" id="W0F4K1"/>
<dbReference type="KEGG" id="nso:NIASO_17340"/>
<proteinExistence type="predicted"/>
<dbReference type="Pfam" id="PF00801">
    <property type="entry name" value="PKD"/>
    <property type="match status" value="2"/>
</dbReference>
<evidence type="ECO:0000313" key="4">
    <source>
        <dbReference type="EMBL" id="AHF17942.1"/>
    </source>
</evidence>
<dbReference type="SUPFAM" id="SSF49299">
    <property type="entry name" value="PKD domain"/>
    <property type="match status" value="3"/>
</dbReference>
<dbReference type="RefSeq" id="WP_008587598.1">
    <property type="nucleotide sequence ID" value="NZ_CP007035.1"/>
</dbReference>
<feature type="domain" description="PKD" evidence="3">
    <location>
        <begin position="129"/>
        <end position="183"/>
    </location>
</feature>
<evidence type="ECO:0000256" key="1">
    <source>
        <dbReference type="ARBA" id="ARBA00022729"/>
    </source>
</evidence>
<dbReference type="EMBL" id="CP007035">
    <property type="protein sequence ID" value="AHF17942.1"/>
    <property type="molecule type" value="Genomic_DNA"/>
</dbReference>
<dbReference type="PROSITE" id="PS51257">
    <property type="entry name" value="PROKAR_LIPOPROTEIN"/>
    <property type="match status" value="1"/>
</dbReference>
<organism evidence="4 5">
    <name type="scientific">Niabella soli DSM 19437</name>
    <dbReference type="NCBI Taxonomy" id="929713"/>
    <lineage>
        <taxon>Bacteria</taxon>
        <taxon>Pseudomonadati</taxon>
        <taxon>Bacteroidota</taxon>
        <taxon>Chitinophagia</taxon>
        <taxon>Chitinophagales</taxon>
        <taxon>Chitinophagaceae</taxon>
        <taxon>Niabella</taxon>
    </lineage>
</organism>
<dbReference type="eggNOG" id="COG3291">
    <property type="taxonomic scope" value="Bacteria"/>
</dbReference>
<dbReference type="InterPro" id="IPR000601">
    <property type="entry name" value="PKD_dom"/>
</dbReference>
<dbReference type="InterPro" id="IPR006558">
    <property type="entry name" value="LamG-like"/>
</dbReference>
<dbReference type="Gene3D" id="2.60.120.200">
    <property type="match status" value="1"/>
</dbReference>
<name>W0F4K1_9BACT</name>
<feature type="domain" description="PKD" evidence="3">
    <location>
        <begin position="204"/>
        <end position="283"/>
    </location>
</feature>
<dbReference type="InterPro" id="IPR013320">
    <property type="entry name" value="ConA-like_dom_sf"/>
</dbReference>
<dbReference type="SMART" id="SM00089">
    <property type="entry name" value="PKD"/>
    <property type="match status" value="3"/>
</dbReference>
<keyword evidence="2" id="KW-1015">Disulfide bond</keyword>
<evidence type="ECO:0000313" key="5">
    <source>
        <dbReference type="Proteomes" id="UP000003586"/>
    </source>
</evidence>
<sequence>MRIINYLSGISLVVALLLAGCKKDNVSSAITIDFTSSKVQLSAGDSVTFKDLAQGTVSNWQWEFEGGAPATSNLSGPTVTYNTPGTYSVTLKLRNAANEVVLKKEKMIVVGYNRVKADFKLQKTVALQNEMLQFKDTSTGMPTGWKWEFTALATGKILNSDKQHPEMSFTDTGYYNIRLIASNPDYSDTIVKEKALRIIDPHMLASGFSANIQAAYEGQSVQFTDQSLGLATEWDWEIKSDAAALQSSEQNPTLTFAKAGIYSVTLNVKNSVTTSSKTVERFVKIIPANGLVGYFPFNSSLNDAGPLKLASSLKGQVGIVQASRNGTTTGVGSFDGSGGIIVADNPAFNMGVGDFTISVWIQSTSSVRMMIWQESGKNGSKDNQAWLRLNSSATQYTAFNIEDAAGGSFLALADPGNIADGKWYHVVAVRSGLVTKIYINGQKMIERTSTTGIKDVSNAADFKIGMQEGATSFSNYFIGKLDELIVYKRALTDSEITNLFQY</sequence>
<keyword evidence="1" id="KW-0732">Signal</keyword>
<feature type="domain" description="PKD" evidence="3">
    <location>
        <begin position="30"/>
        <end position="98"/>
    </location>
</feature>
<protein>
    <recommendedName>
        <fullName evidence="3">PKD domain-containing protein</fullName>
    </recommendedName>
</protein>
<dbReference type="PANTHER" id="PTHR42535">
    <property type="entry name" value="OOKINETE PROTEIN, PUTATIVE-RELATED"/>
    <property type="match status" value="1"/>
</dbReference>
<dbReference type="InterPro" id="IPR035986">
    <property type="entry name" value="PKD_dom_sf"/>
</dbReference>
<reference evidence="4 5" key="1">
    <citation type="submission" date="2013-12" db="EMBL/GenBank/DDBJ databases">
        <authorList>
            <consortium name="DOE Joint Genome Institute"/>
            <person name="Eisen J."/>
            <person name="Huntemann M."/>
            <person name="Han J."/>
            <person name="Chen A."/>
            <person name="Kyrpides N."/>
            <person name="Mavromatis K."/>
            <person name="Markowitz V."/>
            <person name="Palaniappan K."/>
            <person name="Ivanova N."/>
            <person name="Schaumberg A."/>
            <person name="Pati A."/>
            <person name="Liolios K."/>
            <person name="Nordberg H.P."/>
            <person name="Cantor M.N."/>
            <person name="Hua S.X."/>
            <person name="Woyke T."/>
        </authorList>
    </citation>
    <scope>NUCLEOTIDE SEQUENCE [LARGE SCALE GENOMIC DNA]</scope>
    <source>
        <strain evidence="5">DSM 19437</strain>
    </source>
</reference>
<keyword evidence="5" id="KW-1185">Reference proteome</keyword>
<dbReference type="CDD" id="cd00146">
    <property type="entry name" value="PKD"/>
    <property type="match status" value="2"/>
</dbReference>
<dbReference type="SUPFAM" id="SSF49899">
    <property type="entry name" value="Concanavalin A-like lectins/glucanases"/>
    <property type="match status" value="1"/>
</dbReference>
<dbReference type="GO" id="GO:0005975">
    <property type="term" value="P:carbohydrate metabolic process"/>
    <property type="evidence" value="ECO:0007669"/>
    <property type="project" value="UniProtKB-ARBA"/>
</dbReference>
<evidence type="ECO:0000256" key="2">
    <source>
        <dbReference type="ARBA" id="ARBA00023157"/>
    </source>
</evidence>